<protein>
    <recommendedName>
        <fullName evidence="1">Endonuclease/exonuclease/phosphatase domain-containing protein</fullName>
    </recommendedName>
</protein>
<proteinExistence type="predicted"/>
<reference evidence="2 3" key="1">
    <citation type="submission" date="2024-06" db="EMBL/GenBank/DDBJ databases">
        <title>The draft genome of Grus japonensis, version 3.</title>
        <authorList>
            <person name="Nabeshima K."/>
            <person name="Suzuki S."/>
            <person name="Onuma M."/>
        </authorList>
    </citation>
    <scope>NUCLEOTIDE SEQUENCE [LARGE SCALE GENOMIC DNA]</scope>
    <source>
        <strain evidence="2 3">451A</strain>
    </source>
</reference>
<dbReference type="InterPro" id="IPR036691">
    <property type="entry name" value="Endo/exonu/phosph_ase_sf"/>
</dbReference>
<evidence type="ECO:0000313" key="3">
    <source>
        <dbReference type="Proteomes" id="UP001623348"/>
    </source>
</evidence>
<dbReference type="PANTHER" id="PTHR33395">
    <property type="entry name" value="TRANSCRIPTASE, PUTATIVE-RELATED-RELATED"/>
    <property type="match status" value="1"/>
</dbReference>
<organism evidence="2 3">
    <name type="scientific">Grus japonensis</name>
    <name type="common">Japanese crane</name>
    <name type="synonym">Red-crowned crane</name>
    <dbReference type="NCBI Taxonomy" id="30415"/>
    <lineage>
        <taxon>Eukaryota</taxon>
        <taxon>Metazoa</taxon>
        <taxon>Chordata</taxon>
        <taxon>Craniata</taxon>
        <taxon>Vertebrata</taxon>
        <taxon>Euteleostomi</taxon>
        <taxon>Archelosauria</taxon>
        <taxon>Archosauria</taxon>
        <taxon>Dinosauria</taxon>
        <taxon>Saurischia</taxon>
        <taxon>Theropoda</taxon>
        <taxon>Coelurosauria</taxon>
        <taxon>Aves</taxon>
        <taxon>Neognathae</taxon>
        <taxon>Neoaves</taxon>
        <taxon>Gruiformes</taxon>
        <taxon>Gruidae</taxon>
        <taxon>Grus</taxon>
    </lineage>
</organism>
<dbReference type="SUPFAM" id="SSF56219">
    <property type="entry name" value="DNase I-like"/>
    <property type="match status" value="1"/>
</dbReference>
<evidence type="ECO:0000259" key="1">
    <source>
        <dbReference type="Pfam" id="PF03372"/>
    </source>
</evidence>
<dbReference type="Proteomes" id="UP001623348">
    <property type="component" value="Unassembled WGS sequence"/>
</dbReference>
<comment type="caution">
    <text evidence="2">The sequence shown here is derived from an EMBL/GenBank/DDBJ whole genome shotgun (WGS) entry which is preliminary data.</text>
</comment>
<keyword evidence="3" id="KW-1185">Reference proteome</keyword>
<dbReference type="Pfam" id="PF03372">
    <property type="entry name" value="Exo_endo_phos"/>
    <property type="match status" value="1"/>
</dbReference>
<dbReference type="AlphaFoldDB" id="A0ABC9YA24"/>
<dbReference type="PANTHER" id="PTHR33395:SF22">
    <property type="entry name" value="REVERSE TRANSCRIPTASE DOMAIN-CONTAINING PROTEIN"/>
    <property type="match status" value="1"/>
</dbReference>
<accession>A0ABC9YA24</accession>
<evidence type="ECO:0000313" key="2">
    <source>
        <dbReference type="EMBL" id="GAB0206524.1"/>
    </source>
</evidence>
<sequence length="403" mass="46549">MAQLKCIYTNVHNMGNKQEEVEAIVQQENYDIVAITETWWDDSHNWSAAMDGYKLFRRDRQGRRGGGVALYVRECFDCLELDNGDERVECLWVRIRGKTNKADIVVGVCYRPPNQDEEADEIFYKQLGEVSRSLALVLMGDFNLLDVCWKYNRAERKQSRRFLECVEGNFLRQLVSEPTREGTPLDLLFANREGLVGDMMFGGCLGHRDHEMIEFLILGEVRRGVSRSATLDFWRADLGLFRGLVDRVPWEAVLKGKGVQEGWTFFRKEILKAQEQAVPTCRMTSQQGRRLAWLKRELWLELRKKRRIYGLWKKGQATQEDQKDVMRLCRGKIKRAKGTQPPELEDTDGEQNEAPIIKGEMVSTAQQEGKHLYIINTVFITNPKHNLILATMKKINSIPAMGT</sequence>
<name>A0ABC9YA24_GRUJA</name>
<feature type="domain" description="Endonuclease/exonuclease/phosphatase" evidence="1">
    <location>
        <begin position="14"/>
        <end position="194"/>
    </location>
</feature>
<dbReference type="Gene3D" id="3.60.10.10">
    <property type="entry name" value="Endonuclease/exonuclease/phosphatase"/>
    <property type="match status" value="1"/>
</dbReference>
<dbReference type="InterPro" id="IPR005135">
    <property type="entry name" value="Endo/exonuclease/phosphatase"/>
</dbReference>
<gene>
    <name evidence="2" type="ORF">GRJ2_003118000</name>
</gene>
<dbReference type="EMBL" id="BAAFJT010000091">
    <property type="protein sequence ID" value="GAB0206524.1"/>
    <property type="molecule type" value="Genomic_DNA"/>
</dbReference>